<feature type="transmembrane region" description="Helical" evidence="1">
    <location>
        <begin position="168"/>
        <end position="185"/>
    </location>
</feature>
<comment type="caution">
    <text evidence="2">The sequence shown here is derived from an EMBL/GenBank/DDBJ whole genome shotgun (WGS) entry which is preliminary data.</text>
</comment>
<keyword evidence="1" id="KW-1133">Transmembrane helix</keyword>
<keyword evidence="1" id="KW-0812">Transmembrane</keyword>
<feature type="transmembrane region" description="Helical" evidence="1">
    <location>
        <begin position="6"/>
        <end position="22"/>
    </location>
</feature>
<proteinExistence type="predicted"/>
<feature type="transmembrane region" description="Helical" evidence="1">
    <location>
        <begin position="128"/>
        <end position="148"/>
    </location>
</feature>
<organism evidence="2 3">
    <name type="scientific">Modicisalibacter luteus</name>
    <dbReference type="NCBI Taxonomy" id="453962"/>
    <lineage>
        <taxon>Bacteria</taxon>
        <taxon>Pseudomonadati</taxon>
        <taxon>Pseudomonadota</taxon>
        <taxon>Gammaproteobacteria</taxon>
        <taxon>Oceanospirillales</taxon>
        <taxon>Halomonadaceae</taxon>
        <taxon>Modicisalibacter</taxon>
    </lineage>
</organism>
<reference evidence="3" key="1">
    <citation type="journal article" date="2019" name="Int. J. Syst. Evol. Microbiol.">
        <title>The Global Catalogue of Microorganisms (GCM) 10K type strain sequencing project: providing services to taxonomists for standard genome sequencing and annotation.</title>
        <authorList>
            <consortium name="The Broad Institute Genomics Platform"/>
            <consortium name="The Broad Institute Genome Sequencing Center for Infectious Disease"/>
            <person name="Wu L."/>
            <person name="Ma J."/>
        </authorList>
    </citation>
    <scope>NUCLEOTIDE SEQUENCE [LARGE SCALE GENOMIC DNA]</scope>
    <source>
        <strain evidence="3">KCTC 12847</strain>
    </source>
</reference>
<dbReference type="RefSeq" id="WP_019017449.1">
    <property type="nucleotide sequence ID" value="NZ_BMXD01000003.1"/>
</dbReference>
<evidence type="ECO:0000313" key="2">
    <source>
        <dbReference type="EMBL" id="MFC3291997.1"/>
    </source>
</evidence>
<sequence>MLSFFIFFMIFVGVTIALYQVYDVHYNLNFDDEEQRPRALSKELEILSEKANEYAETGSSPGFIQAVNRIFGNGFDYRIVLAALTGDRRQKYAEPLLRRKKNIVLNGCLKILHLPFWKTSPPSKDLRGVLITFIIANSLLALFWGAMSVYTVAYEVSISQLSWLNDELVLMILIYLSILLTYAASKLELYMHDIYQVGKLNRIVFTDHSNE</sequence>
<dbReference type="EMBL" id="JBHRUH010000012">
    <property type="protein sequence ID" value="MFC3291997.1"/>
    <property type="molecule type" value="Genomic_DNA"/>
</dbReference>
<dbReference type="Proteomes" id="UP001595640">
    <property type="component" value="Unassembled WGS sequence"/>
</dbReference>
<keyword evidence="1" id="KW-0472">Membrane</keyword>
<evidence type="ECO:0000313" key="3">
    <source>
        <dbReference type="Proteomes" id="UP001595640"/>
    </source>
</evidence>
<protein>
    <submittedName>
        <fullName evidence="2">Uncharacterized protein</fullName>
    </submittedName>
</protein>
<evidence type="ECO:0000256" key="1">
    <source>
        <dbReference type="SAM" id="Phobius"/>
    </source>
</evidence>
<gene>
    <name evidence="2" type="ORF">ACFOEI_07925</name>
</gene>
<name>A0ABV7M167_9GAMM</name>
<keyword evidence="3" id="KW-1185">Reference proteome</keyword>
<accession>A0ABV7M167</accession>